<dbReference type="AlphaFoldDB" id="A0A0F5YJ39"/>
<dbReference type="SUPFAM" id="SSF52833">
    <property type="entry name" value="Thioredoxin-like"/>
    <property type="match status" value="1"/>
</dbReference>
<organism evidence="3 4">
    <name type="scientific">Limnoraphis robusta CS-951</name>
    <dbReference type="NCBI Taxonomy" id="1637645"/>
    <lineage>
        <taxon>Bacteria</taxon>
        <taxon>Bacillati</taxon>
        <taxon>Cyanobacteriota</taxon>
        <taxon>Cyanophyceae</taxon>
        <taxon>Oscillatoriophycideae</taxon>
        <taxon>Oscillatoriales</taxon>
        <taxon>Sirenicapillariaceae</taxon>
        <taxon>Limnoraphis</taxon>
    </lineage>
</organism>
<sequence length="220" mass="25236">MLKLYHTPLSFNSRRVWVMLLEKQVEFEEIILSLQGDQFDPEFLKLNPFHHIPTLVDDDFPLIESLAILDYLEAKYPTPSFTPQDAKAIGIMRMLELVTVNELLPTTLPLLKQVVGLPADPNQPLEAVEQKIATIFNFYQNYLGDNPYLVGEQMTLADIAVGTVIPSLKYLNVSLDEYPKLKAWCERLMLRDSWQKTEPKPEEVEASYARIKAILSQKSQ</sequence>
<dbReference type="InterPro" id="IPR004046">
    <property type="entry name" value="GST_C"/>
</dbReference>
<dbReference type="OrthoDB" id="465590at2"/>
<dbReference type="SFLD" id="SFLDS00019">
    <property type="entry name" value="Glutathione_Transferase_(cytos"/>
    <property type="match status" value="1"/>
</dbReference>
<dbReference type="RefSeq" id="WP_046278422.1">
    <property type="nucleotide sequence ID" value="NZ_LATL02000254.1"/>
</dbReference>
<dbReference type="Pfam" id="PF00043">
    <property type="entry name" value="GST_C"/>
    <property type="match status" value="1"/>
</dbReference>
<feature type="domain" description="GST N-terminal" evidence="1">
    <location>
        <begin position="1"/>
        <end position="80"/>
    </location>
</feature>
<dbReference type="InterPro" id="IPR010987">
    <property type="entry name" value="Glutathione-S-Trfase_C-like"/>
</dbReference>
<dbReference type="EMBL" id="LATL02000254">
    <property type="protein sequence ID" value="KKD38195.1"/>
    <property type="molecule type" value="Genomic_DNA"/>
</dbReference>
<dbReference type="PANTHER" id="PTHR44051">
    <property type="entry name" value="GLUTATHIONE S-TRANSFERASE-RELATED"/>
    <property type="match status" value="1"/>
</dbReference>
<reference evidence="3 4" key="1">
    <citation type="submission" date="2015-06" db="EMBL/GenBank/DDBJ databases">
        <title>Draft genome assembly of filamentous brackish cyanobacterium Limnoraphis robusta strain CS-951.</title>
        <authorList>
            <person name="Willis A."/>
            <person name="Parks M."/>
            <person name="Burford M.A."/>
        </authorList>
    </citation>
    <scope>NUCLEOTIDE SEQUENCE [LARGE SCALE GENOMIC DNA]</scope>
    <source>
        <strain evidence="3 4">CS-951</strain>
    </source>
</reference>
<dbReference type="PROSITE" id="PS50404">
    <property type="entry name" value="GST_NTER"/>
    <property type="match status" value="1"/>
</dbReference>
<dbReference type="InterPro" id="IPR004045">
    <property type="entry name" value="Glutathione_S-Trfase_N"/>
</dbReference>
<dbReference type="PROSITE" id="PS50405">
    <property type="entry name" value="GST_CTER"/>
    <property type="match status" value="1"/>
</dbReference>
<accession>A0A0F5YJ39</accession>
<keyword evidence="3" id="KW-0808">Transferase</keyword>
<evidence type="ECO:0000313" key="4">
    <source>
        <dbReference type="Proteomes" id="UP000033607"/>
    </source>
</evidence>
<dbReference type="Gene3D" id="3.40.30.10">
    <property type="entry name" value="Glutaredoxin"/>
    <property type="match status" value="1"/>
</dbReference>
<dbReference type="InterPro" id="IPR040079">
    <property type="entry name" value="Glutathione_S-Trfase"/>
</dbReference>
<evidence type="ECO:0000259" key="2">
    <source>
        <dbReference type="PROSITE" id="PS50405"/>
    </source>
</evidence>
<dbReference type="PANTHER" id="PTHR44051:SF8">
    <property type="entry name" value="GLUTATHIONE S-TRANSFERASE GSTA"/>
    <property type="match status" value="1"/>
</dbReference>
<dbReference type="CDD" id="cd00570">
    <property type="entry name" value="GST_N_family"/>
    <property type="match status" value="1"/>
</dbReference>
<dbReference type="Pfam" id="PF13417">
    <property type="entry name" value="GST_N_3"/>
    <property type="match status" value="1"/>
</dbReference>
<protein>
    <submittedName>
        <fullName evidence="3">Glutathione transferase</fullName>
    </submittedName>
</protein>
<evidence type="ECO:0000259" key="1">
    <source>
        <dbReference type="PROSITE" id="PS50404"/>
    </source>
</evidence>
<gene>
    <name evidence="3" type="ORF">WN50_10155</name>
</gene>
<evidence type="ECO:0000313" key="3">
    <source>
        <dbReference type="EMBL" id="KKD38195.1"/>
    </source>
</evidence>
<dbReference type="InterPro" id="IPR036249">
    <property type="entry name" value="Thioredoxin-like_sf"/>
</dbReference>
<dbReference type="SUPFAM" id="SSF47616">
    <property type="entry name" value="GST C-terminal domain-like"/>
    <property type="match status" value="1"/>
</dbReference>
<dbReference type="InterPro" id="IPR036282">
    <property type="entry name" value="Glutathione-S-Trfase_C_sf"/>
</dbReference>
<dbReference type="Proteomes" id="UP000033607">
    <property type="component" value="Unassembled WGS sequence"/>
</dbReference>
<dbReference type="SFLD" id="SFLDG00358">
    <property type="entry name" value="Main_(cytGST)"/>
    <property type="match status" value="1"/>
</dbReference>
<dbReference type="Gene3D" id="1.20.1050.10">
    <property type="match status" value="1"/>
</dbReference>
<proteinExistence type="predicted"/>
<dbReference type="GO" id="GO:0016740">
    <property type="term" value="F:transferase activity"/>
    <property type="evidence" value="ECO:0007669"/>
    <property type="project" value="UniProtKB-KW"/>
</dbReference>
<dbReference type="PATRIC" id="fig|1637645.4.peg.5071"/>
<comment type="caution">
    <text evidence="3">The sequence shown here is derived from an EMBL/GenBank/DDBJ whole genome shotgun (WGS) entry which is preliminary data.</text>
</comment>
<dbReference type="CDD" id="cd00299">
    <property type="entry name" value="GST_C_family"/>
    <property type="match status" value="1"/>
</dbReference>
<name>A0A0F5YJ39_9CYAN</name>
<feature type="domain" description="GST C-terminal" evidence="2">
    <location>
        <begin position="85"/>
        <end position="215"/>
    </location>
</feature>